<feature type="region of interest" description="Disordered" evidence="5">
    <location>
        <begin position="197"/>
        <end position="228"/>
    </location>
</feature>
<protein>
    <recommendedName>
        <fullName evidence="8">Chloride channel, nucleotide-sensitive, 1A</fullName>
    </recommendedName>
</protein>
<dbReference type="PANTHER" id="PTHR21399">
    <property type="entry name" value="CHLORIDE CONDUCTANCE REGULATORY PROTEIN ICLN"/>
    <property type="match status" value="1"/>
</dbReference>
<comment type="caution">
    <text evidence="6">The sequence shown here is derived from an EMBL/GenBank/DDBJ whole genome shotgun (WGS) entry which is preliminary data.</text>
</comment>
<dbReference type="GO" id="GO:0005681">
    <property type="term" value="C:spliceosomal complex"/>
    <property type="evidence" value="ECO:0007669"/>
    <property type="project" value="TreeGrafter"/>
</dbReference>
<dbReference type="PANTHER" id="PTHR21399:SF0">
    <property type="entry name" value="METHYLOSOME SUBUNIT PICLN"/>
    <property type="match status" value="1"/>
</dbReference>
<evidence type="ECO:0000256" key="3">
    <source>
        <dbReference type="ARBA" id="ARBA00022490"/>
    </source>
</evidence>
<keyword evidence="7" id="KW-1185">Reference proteome</keyword>
<reference evidence="6 7" key="1">
    <citation type="submission" date="2016-06" db="EMBL/GenBank/DDBJ databases">
        <title>Evolution of pathogenesis and genome organization in the Tremellales.</title>
        <authorList>
            <person name="Cuomo C."/>
            <person name="Litvintseva A."/>
            <person name="Heitman J."/>
            <person name="Chen Y."/>
            <person name="Sun S."/>
            <person name="Springer D."/>
            <person name="Dromer F."/>
            <person name="Young S."/>
            <person name="Zeng Q."/>
            <person name="Chapman S."/>
            <person name="Gujja S."/>
            <person name="Saif S."/>
            <person name="Birren B."/>
        </authorList>
    </citation>
    <scope>NUCLEOTIDE SEQUENCE [LARGE SCALE GENOMIC DNA]</scope>
    <source>
        <strain evidence="6 7">CBS 6039</strain>
    </source>
</reference>
<dbReference type="GO" id="GO:0005829">
    <property type="term" value="C:cytosol"/>
    <property type="evidence" value="ECO:0007669"/>
    <property type="project" value="TreeGrafter"/>
</dbReference>
<evidence type="ECO:0000313" key="6">
    <source>
        <dbReference type="EMBL" id="ODN84128.1"/>
    </source>
</evidence>
<keyword evidence="3" id="KW-0963">Cytoplasm</keyword>
<dbReference type="STRING" id="1295533.A0A1E3I6L0"/>
<proteinExistence type="predicted"/>
<dbReference type="GO" id="GO:0000387">
    <property type="term" value="P:spliceosomal snRNP assembly"/>
    <property type="evidence" value="ECO:0007669"/>
    <property type="project" value="TreeGrafter"/>
</dbReference>
<dbReference type="InterPro" id="IPR039924">
    <property type="entry name" value="ICln/Lot5/Saf5"/>
</dbReference>
<dbReference type="Pfam" id="PF03517">
    <property type="entry name" value="Voldacs"/>
    <property type="match status" value="1"/>
</dbReference>
<dbReference type="GO" id="GO:0034715">
    <property type="term" value="C:pICln-Sm protein complex"/>
    <property type="evidence" value="ECO:0007669"/>
    <property type="project" value="TreeGrafter"/>
</dbReference>
<dbReference type="EMBL" id="AWGJ01000001">
    <property type="protein sequence ID" value="ODN84128.1"/>
    <property type="molecule type" value="Genomic_DNA"/>
</dbReference>
<evidence type="ECO:0000256" key="2">
    <source>
        <dbReference type="ARBA" id="ARBA00004496"/>
    </source>
</evidence>
<organism evidence="6 7">
    <name type="scientific">Cryptococcus amylolentus CBS 6039</name>
    <dbReference type="NCBI Taxonomy" id="1295533"/>
    <lineage>
        <taxon>Eukaryota</taxon>
        <taxon>Fungi</taxon>
        <taxon>Dikarya</taxon>
        <taxon>Basidiomycota</taxon>
        <taxon>Agaricomycotina</taxon>
        <taxon>Tremellomycetes</taxon>
        <taxon>Tremellales</taxon>
        <taxon>Cryptococcaceae</taxon>
        <taxon>Cryptococcus</taxon>
    </lineage>
</organism>
<feature type="region of interest" description="Disordered" evidence="5">
    <location>
        <begin position="131"/>
        <end position="150"/>
    </location>
</feature>
<evidence type="ECO:0008006" key="8">
    <source>
        <dbReference type="Google" id="ProtNLM"/>
    </source>
</evidence>
<dbReference type="AlphaFoldDB" id="A0A1E3I6L0"/>
<evidence type="ECO:0000256" key="4">
    <source>
        <dbReference type="ARBA" id="ARBA00023242"/>
    </source>
</evidence>
<evidence type="ECO:0000256" key="1">
    <source>
        <dbReference type="ARBA" id="ARBA00004123"/>
    </source>
</evidence>
<comment type="subcellular location">
    <subcellularLocation>
        <location evidence="2">Cytoplasm</location>
    </subcellularLocation>
    <subcellularLocation>
        <location evidence="1">Nucleus</location>
    </subcellularLocation>
</comment>
<keyword evidence="4" id="KW-0539">Nucleus</keyword>
<name>A0A1E3I6L0_9TREE</name>
<dbReference type="GeneID" id="30151447"/>
<dbReference type="GO" id="GO:0045292">
    <property type="term" value="P:mRNA cis splicing, via spliceosome"/>
    <property type="evidence" value="ECO:0007669"/>
    <property type="project" value="TreeGrafter"/>
</dbReference>
<dbReference type="OrthoDB" id="19714at2759"/>
<feature type="compositionally biased region" description="Acidic residues" evidence="5">
    <location>
        <begin position="138"/>
        <end position="150"/>
    </location>
</feature>
<accession>A0A1E3I6L0</accession>
<dbReference type="Gene3D" id="2.30.29.30">
    <property type="entry name" value="Pleckstrin-homology domain (PH domain)/Phosphotyrosine-binding domain (PTB)"/>
    <property type="match status" value="1"/>
</dbReference>
<dbReference type="Proteomes" id="UP000094065">
    <property type="component" value="Unassembled WGS sequence"/>
</dbReference>
<evidence type="ECO:0000313" key="7">
    <source>
        <dbReference type="Proteomes" id="UP000094065"/>
    </source>
</evidence>
<dbReference type="RefSeq" id="XP_018997931.1">
    <property type="nucleotide sequence ID" value="XM_019133226.1"/>
</dbReference>
<dbReference type="InterPro" id="IPR011993">
    <property type="entry name" value="PH-like_dom_sf"/>
</dbReference>
<feature type="region of interest" description="Disordered" evidence="5">
    <location>
        <begin position="1"/>
        <end position="33"/>
    </location>
</feature>
<sequence>MLAQTSTPPQSISPEQHAQLTSSTPASFTDIPPVLRWEDDAEVELSSLSGGWEAWGSQGTKVGGRLYVTEESVAFIPSASATPGFNLPYVSLTLHALTPASANGPAHLYCQVDESDAPASDAIQVDAPVNGNGAVNGEAEDEDEDEGVEGEEEFTEMREVRIYLPDASKLEPLFAALSQCSALHASLLPNGEPSNFFGFGADDSDDEGEDGQWDDADEEGQDETGRIDKRIKVATAEKVEDKKAGDEEGEVVDQMERFLNMVDWGNVEKPKGWDEAA</sequence>
<gene>
    <name evidence="6" type="ORF">L202_00138</name>
</gene>
<feature type="compositionally biased region" description="Polar residues" evidence="5">
    <location>
        <begin position="1"/>
        <end position="27"/>
    </location>
</feature>
<feature type="compositionally biased region" description="Acidic residues" evidence="5">
    <location>
        <begin position="202"/>
        <end position="222"/>
    </location>
</feature>
<evidence type="ECO:0000256" key="5">
    <source>
        <dbReference type="SAM" id="MobiDB-lite"/>
    </source>
</evidence>